<evidence type="ECO:0000313" key="12">
    <source>
        <dbReference type="Proteomes" id="UP000431462"/>
    </source>
</evidence>
<keyword evidence="4 9" id="KW-0547">Nucleotide-binding</keyword>
<organism evidence="11 12">
    <name type="scientific">Marinobacter adhaerens</name>
    <dbReference type="NCBI Taxonomy" id="1033846"/>
    <lineage>
        <taxon>Bacteria</taxon>
        <taxon>Pseudomonadati</taxon>
        <taxon>Pseudomonadota</taxon>
        <taxon>Gammaproteobacteria</taxon>
        <taxon>Pseudomonadales</taxon>
        <taxon>Marinobacteraceae</taxon>
        <taxon>Marinobacter</taxon>
    </lineage>
</organism>
<dbReference type="Gene3D" id="3.40.50.620">
    <property type="entry name" value="HUPs"/>
    <property type="match status" value="1"/>
</dbReference>
<evidence type="ECO:0000256" key="2">
    <source>
        <dbReference type="ARBA" id="ARBA00005752"/>
    </source>
</evidence>
<dbReference type="GO" id="GO:0006529">
    <property type="term" value="P:asparagine biosynthetic process"/>
    <property type="evidence" value="ECO:0007669"/>
    <property type="project" value="UniProtKB-KW"/>
</dbReference>
<dbReference type="GO" id="GO:0005829">
    <property type="term" value="C:cytosol"/>
    <property type="evidence" value="ECO:0007669"/>
    <property type="project" value="TreeGrafter"/>
</dbReference>
<feature type="binding site" evidence="9">
    <location>
        <position position="311"/>
    </location>
    <ligand>
        <name>ATP</name>
        <dbReference type="ChEBI" id="CHEBI:30616"/>
    </ligand>
</feature>
<dbReference type="GO" id="GO:0004066">
    <property type="term" value="F:asparagine synthase (glutamine-hydrolyzing) activity"/>
    <property type="evidence" value="ECO:0007669"/>
    <property type="project" value="UniProtKB-EC"/>
</dbReference>
<evidence type="ECO:0000256" key="8">
    <source>
        <dbReference type="PIRSR" id="PIRSR001589-1"/>
    </source>
</evidence>
<evidence type="ECO:0000256" key="1">
    <source>
        <dbReference type="ARBA" id="ARBA00005187"/>
    </source>
</evidence>
<keyword evidence="5 9" id="KW-0067">ATP-binding</keyword>
<dbReference type="Gene3D" id="3.60.20.10">
    <property type="entry name" value="Glutamine Phosphoribosylpyrophosphate, subunit 1, domain 1"/>
    <property type="match status" value="1"/>
</dbReference>
<dbReference type="PROSITE" id="PS51278">
    <property type="entry name" value="GATASE_TYPE_2"/>
    <property type="match status" value="1"/>
</dbReference>
<dbReference type="Proteomes" id="UP000431462">
    <property type="component" value="Unassembled WGS sequence"/>
</dbReference>
<dbReference type="SUPFAM" id="SSF52402">
    <property type="entry name" value="Adenine nucleotide alpha hydrolases-like"/>
    <property type="match status" value="1"/>
</dbReference>
<evidence type="ECO:0000256" key="3">
    <source>
        <dbReference type="ARBA" id="ARBA00012737"/>
    </source>
</evidence>
<evidence type="ECO:0000313" key="11">
    <source>
        <dbReference type="EMBL" id="MTI98604.1"/>
    </source>
</evidence>
<dbReference type="InterPro" id="IPR033738">
    <property type="entry name" value="AsnB_N"/>
</dbReference>
<dbReference type="InterPro" id="IPR001962">
    <property type="entry name" value="Asn_synthase"/>
</dbReference>
<dbReference type="EC" id="6.3.5.4" evidence="3"/>
<evidence type="ECO:0000259" key="10">
    <source>
        <dbReference type="PROSITE" id="PS51278"/>
    </source>
</evidence>
<name>A0A844HYR3_9GAMM</name>
<proteinExistence type="inferred from homology"/>
<dbReference type="PANTHER" id="PTHR43284:SF1">
    <property type="entry name" value="ASPARAGINE SYNTHETASE"/>
    <property type="match status" value="1"/>
</dbReference>
<keyword evidence="11" id="KW-0436">Ligase</keyword>
<sequence>MTYKELVISVHSPSSEPIQIFNYTWRKSVCGIAGYCQRDDKLYITELKSMTDALHRRGPDDSGHFVDEGVGIGMRRLSIIDIEHGQQPVISHSGRYVAVFNGEIYNFGDLREELIEFGFRFRSQGDAEVIVNLYEHEGVQAFSRLRGMFAVAIWDKEDHELLLVRDQLGIKPIFYSEKNDSLLFGSEIKALLKVLPEKLDVDAQALDALFAYTYIPAPLSIWKDIRRIRPGHYLRWRDGEIEQHRYWDLLESLEGPQPTTEEIQKNIDDSVSAHLISDVEVGAFLSGGMDSSTIVARMQKQISAPIQALSVRFESQSHLFDETTFAEELRSVCGFDLNVHSVDPSDYASTTDAIKAFDEPFADDSIVPNMAISELAARRLKVVLSGAGGDEIFGGYNRYQGVALHELTSRIPGFFRKFVFAPLIRGAGNIVGAGSRRGDLLRRFSANLHVSSDDAYLGYITAASPDVRRKLLAPHVVEKIDMECTSNLIREHQLRASALSPVKRAMYVDFNTYLPEDVLALSDRIGMWHSLEIRTPLADRVLAESAFRVPASDLVTSRSKKIAFRRAITPWLPQSILNHPKQGFEGPTASWLRGPGKDVFRKVSNEDIDRGNSLVNHSVIDQLLEDHGAGKADHAKRLFTALTVMQWTSIYSNRIGRIA</sequence>
<dbReference type="AlphaFoldDB" id="A0A844HYR3"/>
<dbReference type="Pfam" id="PF00733">
    <property type="entry name" value="Asn_synthase"/>
    <property type="match status" value="1"/>
</dbReference>
<dbReference type="Pfam" id="PF13537">
    <property type="entry name" value="GATase_7"/>
    <property type="match status" value="1"/>
</dbReference>
<feature type="active site" description="For GATase activity" evidence="8">
    <location>
        <position position="30"/>
    </location>
</feature>
<dbReference type="EMBL" id="VENC01000008">
    <property type="protein sequence ID" value="MTI98604.1"/>
    <property type="molecule type" value="Genomic_DNA"/>
</dbReference>
<dbReference type="PANTHER" id="PTHR43284">
    <property type="entry name" value="ASPARAGINE SYNTHETASE (GLUTAMINE-HYDROLYZING)"/>
    <property type="match status" value="1"/>
</dbReference>
<evidence type="ECO:0000256" key="5">
    <source>
        <dbReference type="ARBA" id="ARBA00022840"/>
    </source>
</evidence>
<dbReference type="CDD" id="cd00712">
    <property type="entry name" value="AsnB"/>
    <property type="match status" value="1"/>
</dbReference>
<comment type="pathway">
    <text evidence="1">Amino-acid biosynthesis; L-asparagine biosynthesis; L-asparagine from L-aspartate (L-Gln route): step 1/1.</text>
</comment>
<comment type="catalytic activity">
    <reaction evidence="7">
        <text>L-aspartate + L-glutamine + ATP + H2O = L-asparagine + L-glutamate + AMP + diphosphate + H(+)</text>
        <dbReference type="Rhea" id="RHEA:12228"/>
        <dbReference type="ChEBI" id="CHEBI:15377"/>
        <dbReference type="ChEBI" id="CHEBI:15378"/>
        <dbReference type="ChEBI" id="CHEBI:29985"/>
        <dbReference type="ChEBI" id="CHEBI:29991"/>
        <dbReference type="ChEBI" id="CHEBI:30616"/>
        <dbReference type="ChEBI" id="CHEBI:33019"/>
        <dbReference type="ChEBI" id="CHEBI:58048"/>
        <dbReference type="ChEBI" id="CHEBI:58359"/>
        <dbReference type="ChEBI" id="CHEBI:456215"/>
        <dbReference type="EC" id="6.3.5.4"/>
    </reaction>
</comment>
<feature type="domain" description="Glutamine amidotransferase type-2" evidence="10">
    <location>
        <begin position="30"/>
        <end position="239"/>
    </location>
</feature>
<dbReference type="NCBIfam" id="TIGR01536">
    <property type="entry name" value="asn_synth_AEB"/>
    <property type="match status" value="1"/>
</dbReference>
<comment type="caution">
    <text evidence="11">The sequence shown here is derived from an EMBL/GenBank/DDBJ whole genome shotgun (WGS) entry which is preliminary data.</text>
</comment>
<dbReference type="InterPro" id="IPR006426">
    <property type="entry name" value="Asn_synth_AEB"/>
</dbReference>
<keyword evidence="8" id="KW-0061">Asparagine biosynthesis</keyword>
<dbReference type="CDD" id="cd01991">
    <property type="entry name" value="Asn_synthase_B_C"/>
    <property type="match status" value="1"/>
</dbReference>
<dbReference type="InterPro" id="IPR051786">
    <property type="entry name" value="ASN_synthetase/amidase"/>
</dbReference>
<dbReference type="InterPro" id="IPR017932">
    <property type="entry name" value="GATase_2_dom"/>
</dbReference>
<feature type="binding site" evidence="9">
    <location>
        <position position="126"/>
    </location>
    <ligand>
        <name>L-glutamine</name>
        <dbReference type="ChEBI" id="CHEBI:58359"/>
    </ligand>
</feature>
<gene>
    <name evidence="11" type="primary">asnB</name>
    <name evidence="11" type="ORF">FH752_08285</name>
</gene>
<dbReference type="PIRSF" id="PIRSF001589">
    <property type="entry name" value="Asn_synthetase_glu-h"/>
    <property type="match status" value="1"/>
</dbReference>
<dbReference type="InterPro" id="IPR029055">
    <property type="entry name" value="Ntn_hydrolases_N"/>
</dbReference>
<dbReference type="InterPro" id="IPR014729">
    <property type="entry name" value="Rossmann-like_a/b/a_fold"/>
</dbReference>
<comment type="similarity">
    <text evidence="2">Belongs to the asparagine synthetase family.</text>
</comment>
<evidence type="ECO:0000256" key="9">
    <source>
        <dbReference type="PIRSR" id="PIRSR001589-2"/>
    </source>
</evidence>
<protein>
    <recommendedName>
        <fullName evidence="3">asparagine synthase (glutamine-hydrolyzing)</fullName>
        <ecNumber evidence="3">6.3.5.4</ecNumber>
    </recommendedName>
</protein>
<dbReference type="SUPFAM" id="SSF56235">
    <property type="entry name" value="N-terminal nucleophile aminohydrolases (Ntn hydrolases)"/>
    <property type="match status" value="1"/>
</dbReference>
<feature type="binding site" evidence="9">
    <location>
        <begin position="385"/>
        <end position="386"/>
    </location>
    <ligand>
        <name>ATP</name>
        <dbReference type="ChEBI" id="CHEBI:30616"/>
    </ligand>
</feature>
<keyword evidence="8" id="KW-0028">Amino-acid biosynthesis</keyword>
<reference evidence="11 12" key="1">
    <citation type="submission" date="2019-06" db="EMBL/GenBank/DDBJ databases">
        <title>Enrichment of Autotrophic Halophilic Microorganisms from Red Sea Brine Pool Using Microbial Electrosynthesis System.</title>
        <authorList>
            <person name="Alqahtani M.F."/>
            <person name="Bajracharya S."/>
            <person name="Katuri K.P."/>
            <person name="Ali M."/>
            <person name="Saikaly P.E."/>
        </authorList>
    </citation>
    <scope>NUCLEOTIDE SEQUENCE [LARGE SCALE GENOMIC DNA]</scope>
    <source>
        <strain evidence="11">MES15</strain>
    </source>
</reference>
<dbReference type="GO" id="GO:0005524">
    <property type="term" value="F:ATP binding"/>
    <property type="evidence" value="ECO:0007669"/>
    <property type="project" value="UniProtKB-KW"/>
</dbReference>
<keyword evidence="6 8" id="KW-0315">Glutamine amidotransferase</keyword>
<evidence type="ECO:0000256" key="7">
    <source>
        <dbReference type="ARBA" id="ARBA00048741"/>
    </source>
</evidence>
<accession>A0A844HYR3</accession>
<evidence type="ECO:0000256" key="6">
    <source>
        <dbReference type="ARBA" id="ARBA00022962"/>
    </source>
</evidence>
<evidence type="ECO:0000256" key="4">
    <source>
        <dbReference type="ARBA" id="ARBA00022741"/>
    </source>
</evidence>